<reference evidence="2" key="1">
    <citation type="submission" date="2019-08" db="EMBL/GenBank/DDBJ databases">
        <authorList>
            <person name="Kucharzyk K."/>
            <person name="Murdoch R.W."/>
            <person name="Higgins S."/>
            <person name="Loffler F."/>
        </authorList>
    </citation>
    <scope>NUCLEOTIDE SEQUENCE</scope>
</reference>
<dbReference type="AlphaFoldDB" id="A0A645FIJ8"/>
<proteinExistence type="predicted"/>
<sequence>MKIQSFLHRHREGVRNASVITGLVLSMFFALSLAGIIHFGSPDFAQIRAAVEQKADLTVMMTGDEQTLRKNYGISDRDLEQFVYFAPKSAMDASEILVLEAKEESSLAGFRQVIENRRTARADMYRNYRPEEARLLEDSVLKVQGRFLIFISSRNVQEVKAALDLSFR</sequence>
<gene>
    <name evidence="2" type="ORF">SDC9_161557</name>
</gene>
<dbReference type="InterPro" id="IPR025648">
    <property type="entry name" value="DUF4358"/>
</dbReference>
<keyword evidence="1" id="KW-0472">Membrane</keyword>
<comment type="caution">
    <text evidence="2">The sequence shown here is derived from an EMBL/GenBank/DDBJ whole genome shotgun (WGS) entry which is preliminary data.</text>
</comment>
<keyword evidence="1" id="KW-1133">Transmembrane helix</keyword>
<evidence type="ECO:0000256" key="1">
    <source>
        <dbReference type="SAM" id="Phobius"/>
    </source>
</evidence>
<evidence type="ECO:0000313" key="2">
    <source>
        <dbReference type="EMBL" id="MPN14231.1"/>
    </source>
</evidence>
<keyword evidence="1" id="KW-0812">Transmembrane</keyword>
<feature type="transmembrane region" description="Helical" evidence="1">
    <location>
        <begin position="20"/>
        <end position="40"/>
    </location>
</feature>
<dbReference type="EMBL" id="VSSQ01060834">
    <property type="protein sequence ID" value="MPN14231.1"/>
    <property type="molecule type" value="Genomic_DNA"/>
</dbReference>
<protein>
    <recommendedName>
        <fullName evidence="3">DUF4358 domain-containing protein</fullName>
    </recommendedName>
</protein>
<organism evidence="2">
    <name type="scientific">bioreactor metagenome</name>
    <dbReference type="NCBI Taxonomy" id="1076179"/>
    <lineage>
        <taxon>unclassified sequences</taxon>
        <taxon>metagenomes</taxon>
        <taxon>ecological metagenomes</taxon>
    </lineage>
</organism>
<name>A0A645FIJ8_9ZZZZ</name>
<dbReference type="Pfam" id="PF14270">
    <property type="entry name" value="DUF4358"/>
    <property type="match status" value="1"/>
</dbReference>
<accession>A0A645FIJ8</accession>
<evidence type="ECO:0008006" key="3">
    <source>
        <dbReference type="Google" id="ProtNLM"/>
    </source>
</evidence>